<name>A0ABV8D861_9BURK</name>
<comment type="caution">
    <text evidence="2">The sequence shown here is derived from an EMBL/GenBank/DDBJ whole genome shotgun (WGS) entry which is preliminary data.</text>
</comment>
<reference evidence="3" key="1">
    <citation type="journal article" date="2019" name="Int. J. Syst. Evol. Microbiol.">
        <title>The Global Catalogue of Microorganisms (GCM) 10K type strain sequencing project: providing services to taxonomists for standard genome sequencing and annotation.</title>
        <authorList>
            <consortium name="The Broad Institute Genomics Platform"/>
            <consortium name="The Broad Institute Genome Sequencing Center for Infectious Disease"/>
            <person name="Wu L."/>
            <person name="Ma J."/>
        </authorList>
    </citation>
    <scope>NUCLEOTIDE SEQUENCE [LARGE SCALE GENOMIC DNA]</scope>
    <source>
        <strain evidence="3">CCUG 2113</strain>
    </source>
</reference>
<evidence type="ECO:0000313" key="3">
    <source>
        <dbReference type="Proteomes" id="UP001595693"/>
    </source>
</evidence>
<dbReference type="RefSeq" id="WP_055398800.1">
    <property type="nucleotide sequence ID" value="NZ_JAMXAX010000197.1"/>
</dbReference>
<accession>A0ABV8D861</accession>
<evidence type="ECO:0000313" key="2">
    <source>
        <dbReference type="EMBL" id="MFC3934521.1"/>
    </source>
</evidence>
<keyword evidence="3" id="KW-1185">Reference proteome</keyword>
<organism evidence="2 3">
    <name type="scientific">Acidovorax facilis</name>
    <dbReference type="NCBI Taxonomy" id="12917"/>
    <lineage>
        <taxon>Bacteria</taxon>
        <taxon>Pseudomonadati</taxon>
        <taxon>Pseudomonadota</taxon>
        <taxon>Betaproteobacteria</taxon>
        <taxon>Burkholderiales</taxon>
        <taxon>Comamonadaceae</taxon>
        <taxon>Acidovorax</taxon>
    </lineage>
</organism>
<feature type="domain" description="Helix-turn-helix type 11" evidence="1">
    <location>
        <begin position="14"/>
        <end position="49"/>
    </location>
</feature>
<dbReference type="InterPro" id="IPR013196">
    <property type="entry name" value="HTH_11"/>
</dbReference>
<evidence type="ECO:0000259" key="1">
    <source>
        <dbReference type="Pfam" id="PF08279"/>
    </source>
</evidence>
<dbReference type="Pfam" id="PF08279">
    <property type="entry name" value="HTH_11"/>
    <property type="match status" value="1"/>
</dbReference>
<proteinExistence type="predicted"/>
<protein>
    <submittedName>
        <fullName evidence="2">HTH domain-containing protein</fullName>
    </submittedName>
</protein>
<dbReference type="Gene3D" id="1.10.10.10">
    <property type="entry name" value="Winged helix-like DNA-binding domain superfamily/Winged helix DNA-binding domain"/>
    <property type="match status" value="1"/>
</dbReference>
<gene>
    <name evidence="2" type="ORF">ACFOW3_07775</name>
</gene>
<dbReference type="InterPro" id="IPR036388">
    <property type="entry name" value="WH-like_DNA-bd_sf"/>
</dbReference>
<sequence>MSTKKTSAQTVAFRLTSMLRRLNEGKRLRPEELAKEFSVTLRTIQRDLNEKLAFLGGRRT</sequence>
<dbReference type="EMBL" id="JBHSAJ010000018">
    <property type="protein sequence ID" value="MFC3934521.1"/>
    <property type="molecule type" value="Genomic_DNA"/>
</dbReference>
<dbReference type="Proteomes" id="UP001595693">
    <property type="component" value="Unassembled WGS sequence"/>
</dbReference>